<comment type="similarity">
    <text evidence="1">Belongs to the helicase family. RecQ subfamily.</text>
</comment>
<dbReference type="PANTHER" id="PTHR13710:SF153">
    <property type="entry name" value="RECQ-LIKE DNA HELICASE BLM"/>
    <property type="match status" value="1"/>
</dbReference>
<evidence type="ECO:0000256" key="1">
    <source>
        <dbReference type="ARBA" id="ARBA00005446"/>
    </source>
</evidence>
<keyword evidence="2" id="KW-0238">DNA-binding</keyword>
<dbReference type="GO" id="GO:0000724">
    <property type="term" value="P:double-strand break repair via homologous recombination"/>
    <property type="evidence" value="ECO:0007669"/>
    <property type="project" value="TreeGrafter"/>
</dbReference>
<feature type="domain" description="DEAD/DEAH-box helicase" evidence="5">
    <location>
        <begin position="66"/>
        <end position="147"/>
    </location>
</feature>
<proteinExistence type="inferred from homology"/>
<dbReference type="GO" id="GO:0043138">
    <property type="term" value="F:3'-5' DNA helicase activity"/>
    <property type="evidence" value="ECO:0007669"/>
    <property type="project" value="TreeGrafter"/>
</dbReference>
<evidence type="ECO:0000313" key="6">
    <source>
        <dbReference type="EMBL" id="CAG8514345.1"/>
    </source>
</evidence>
<dbReference type="InterPro" id="IPR027417">
    <property type="entry name" value="P-loop_NTPase"/>
</dbReference>
<dbReference type="Pfam" id="PF00270">
    <property type="entry name" value="DEAD"/>
    <property type="match status" value="1"/>
</dbReference>
<dbReference type="Gene3D" id="3.40.50.300">
    <property type="entry name" value="P-loop containing nucleotide triphosphate hydrolases"/>
    <property type="match status" value="1"/>
</dbReference>
<keyword evidence="4" id="KW-0539">Nucleus</keyword>
<evidence type="ECO:0000256" key="4">
    <source>
        <dbReference type="ARBA" id="ARBA00023242"/>
    </source>
</evidence>
<dbReference type="InterPro" id="IPR011545">
    <property type="entry name" value="DEAD/DEAH_box_helicase_dom"/>
</dbReference>
<dbReference type="AlphaFoldDB" id="A0A9N9A1E1"/>
<dbReference type="GO" id="GO:0009378">
    <property type="term" value="F:four-way junction helicase activity"/>
    <property type="evidence" value="ECO:0007669"/>
    <property type="project" value="TreeGrafter"/>
</dbReference>
<dbReference type="SUPFAM" id="SSF52540">
    <property type="entry name" value="P-loop containing nucleoside triphosphate hydrolases"/>
    <property type="match status" value="1"/>
</dbReference>
<gene>
    <name evidence="6" type="ORF">FCALED_LOCUS4364</name>
</gene>
<comment type="caution">
    <text evidence="6">The sequence shown here is derived from an EMBL/GenBank/DDBJ whole genome shotgun (WGS) entry which is preliminary data.</text>
</comment>
<accession>A0A9N9A1E1</accession>
<sequence length="155" mass="17430">YNYQPVIGFYTVKNSQSVQKSGSNSKIIHKGNFDESLRQMEHAILISLLNNIMPILEEADFTLHEGQMEAIINYLGGKNTFVSIKTGGGKTLCYAISAIYSDGLTIVFNPLKALIEDQKYLTQERDEQIDPKDVVDVFRGGKTAKIKQKKWDTLP</sequence>
<dbReference type="PANTHER" id="PTHR13710">
    <property type="entry name" value="DNA HELICASE RECQ FAMILY MEMBER"/>
    <property type="match status" value="1"/>
</dbReference>
<name>A0A9N9A1E1_9GLOM</name>
<reference evidence="6" key="1">
    <citation type="submission" date="2021-06" db="EMBL/GenBank/DDBJ databases">
        <authorList>
            <person name="Kallberg Y."/>
            <person name="Tangrot J."/>
            <person name="Rosling A."/>
        </authorList>
    </citation>
    <scope>NUCLEOTIDE SEQUENCE</scope>
    <source>
        <strain evidence="6">UK204</strain>
    </source>
</reference>
<dbReference type="Proteomes" id="UP000789570">
    <property type="component" value="Unassembled WGS sequence"/>
</dbReference>
<feature type="non-terminal residue" evidence="6">
    <location>
        <position position="155"/>
    </location>
</feature>
<dbReference type="GO" id="GO:0005634">
    <property type="term" value="C:nucleus"/>
    <property type="evidence" value="ECO:0007669"/>
    <property type="project" value="TreeGrafter"/>
</dbReference>
<evidence type="ECO:0000256" key="2">
    <source>
        <dbReference type="ARBA" id="ARBA00023125"/>
    </source>
</evidence>
<evidence type="ECO:0000313" key="7">
    <source>
        <dbReference type="Proteomes" id="UP000789570"/>
    </source>
</evidence>
<protein>
    <submittedName>
        <fullName evidence="6">8492_t:CDS:1</fullName>
    </submittedName>
</protein>
<keyword evidence="3" id="KW-0413">Isomerase</keyword>
<dbReference type="GO" id="GO:0003677">
    <property type="term" value="F:DNA binding"/>
    <property type="evidence" value="ECO:0007669"/>
    <property type="project" value="UniProtKB-KW"/>
</dbReference>
<dbReference type="GO" id="GO:0005694">
    <property type="term" value="C:chromosome"/>
    <property type="evidence" value="ECO:0007669"/>
    <property type="project" value="TreeGrafter"/>
</dbReference>
<dbReference type="EMBL" id="CAJVPQ010000847">
    <property type="protein sequence ID" value="CAG8514345.1"/>
    <property type="molecule type" value="Genomic_DNA"/>
</dbReference>
<dbReference type="GO" id="GO:0005737">
    <property type="term" value="C:cytoplasm"/>
    <property type="evidence" value="ECO:0007669"/>
    <property type="project" value="TreeGrafter"/>
</dbReference>
<evidence type="ECO:0000256" key="3">
    <source>
        <dbReference type="ARBA" id="ARBA00023235"/>
    </source>
</evidence>
<organism evidence="6 7">
    <name type="scientific">Funneliformis caledonium</name>
    <dbReference type="NCBI Taxonomy" id="1117310"/>
    <lineage>
        <taxon>Eukaryota</taxon>
        <taxon>Fungi</taxon>
        <taxon>Fungi incertae sedis</taxon>
        <taxon>Mucoromycota</taxon>
        <taxon>Glomeromycotina</taxon>
        <taxon>Glomeromycetes</taxon>
        <taxon>Glomerales</taxon>
        <taxon>Glomeraceae</taxon>
        <taxon>Funneliformis</taxon>
    </lineage>
</organism>
<dbReference type="GO" id="GO:0005524">
    <property type="term" value="F:ATP binding"/>
    <property type="evidence" value="ECO:0007669"/>
    <property type="project" value="InterPro"/>
</dbReference>
<dbReference type="OrthoDB" id="10261556at2759"/>
<evidence type="ECO:0000259" key="5">
    <source>
        <dbReference type="Pfam" id="PF00270"/>
    </source>
</evidence>
<keyword evidence="7" id="KW-1185">Reference proteome</keyword>